<dbReference type="InterPro" id="IPR007060">
    <property type="entry name" value="FtsL/DivIC"/>
</dbReference>
<dbReference type="PANTHER" id="PTHR40027:SF1">
    <property type="entry name" value="CELL DIVISION PROTEIN DIVIC"/>
    <property type="match status" value="1"/>
</dbReference>
<keyword evidence="1" id="KW-0472">Membrane</keyword>
<reference evidence="2 3" key="1">
    <citation type="submission" date="2021-03" db="EMBL/GenBank/DDBJ databases">
        <authorList>
            <person name="Gilmore M.S."/>
            <person name="Schwartzman J."/>
            <person name="Van Tyne D."/>
            <person name="Martin M."/>
            <person name="Earl A.M."/>
            <person name="Manson A.L."/>
            <person name="Straub T."/>
            <person name="Salamzade R."/>
            <person name="Saavedra J."/>
            <person name="Lebreton F."/>
            <person name="Prichula J."/>
            <person name="Schaufler K."/>
            <person name="Gaca A."/>
            <person name="Sgardioli B."/>
            <person name="Wagenaar J."/>
            <person name="Strong T."/>
        </authorList>
    </citation>
    <scope>NUCLEOTIDE SEQUENCE [LARGE SCALE GENOMIC DNA]</scope>
    <source>
        <strain evidence="2 3">DIV2402</strain>
    </source>
</reference>
<keyword evidence="2" id="KW-0131">Cell cycle</keyword>
<accession>A0ABZ2SP33</accession>
<proteinExistence type="predicted"/>
<dbReference type="Pfam" id="PF04977">
    <property type="entry name" value="DivIC"/>
    <property type="match status" value="1"/>
</dbReference>
<keyword evidence="3" id="KW-1185">Reference proteome</keyword>
<keyword evidence="1" id="KW-1133">Transmembrane helix</keyword>
<organism evidence="2 3">
    <name type="scientific">Candidatus Enterococcus lowellii</name>
    <dbReference type="NCBI Taxonomy" id="2230877"/>
    <lineage>
        <taxon>Bacteria</taxon>
        <taxon>Bacillati</taxon>
        <taxon>Bacillota</taxon>
        <taxon>Bacilli</taxon>
        <taxon>Lactobacillales</taxon>
        <taxon>Enterococcaceae</taxon>
        <taxon>Enterococcus</taxon>
    </lineage>
</organism>
<dbReference type="RefSeq" id="WP_207942032.1">
    <property type="nucleotide sequence ID" value="NZ_CP147251.1"/>
</dbReference>
<dbReference type="Proteomes" id="UP000664701">
    <property type="component" value="Chromosome"/>
</dbReference>
<gene>
    <name evidence="2" type="ORF">DOK78_000557</name>
</gene>
<protein>
    <submittedName>
        <fullName evidence="2">Cell division protein DivIC</fullName>
    </submittedName>
</protein>
<keyword evidence="1" id="KW-0812">Transmembrane</keyword>
<dbReference type="InterPro" id="IPR039076">
    <property type="entry name" value="DivIC"/>
</dbReference>
<name>A0ABZ2SP33_9ENTE</name>
<dbReference type="PANTHER" id="PTHR40027">
    <property type="entry name" value="CELL DIVISION PROTEIN DIVIC"/>
    <property type="match status" value="1"/>
</dbReference>
<feature type="transmembrane region" description="Helical" evidence="1">
    <location>
        <begin position="38"/>
        <end position="57"/>
    </location>
</feature>
<keyword evidence="2" id="KW-0132">Cell division</keyword>
<sequence length="138" mass="16049">MSKEVKNNVKILDTDYAKEQYAKYAYQQRQIIFRRRRLMAVFIVAFVVFLSVGISLFNDYLRLQRLQDVKQETIVKQAEVKQKMADLNRDVALLKDDDYVAKVARSRFLYSKEGELIFPLPGNEAAEKAEDSTTESSE</sequence>
<reference evidence="2 3" key="2">
    <citation type="submission" date="2024-03" db="EMBL/GenBank/DDBJ databases">
        <title>The Genome Sequence of Enterococcus sp. DIV2402.</title>
        <authorList>
            <consortium name="The Broad Institute Genomics Platform"/>
            <consortium name="The Broad Institute Microbial Omics Core"/>
            <consortium name="The Broad Institute Genomic Center for Infectious Diseases"/>
            <person name="Earl A."/>
            <person name="Manson A."/>
            <person name="Gilmore M."/>
            <person name="Schwartman J."/>
            <person name="Shea T."/>
            <person name="Abouelleil A."/>
            <person name="Cao P."/>
            <person name="Chapman S."/>
            <person name="Cusick C."/>
            <person name="Young S."/>
            <person name="Neafsey D."/>
            <person name="Nusbaum C."/>
            <person name="Birren B."/>
        </authorList>
    </citation>
    <scope>NUCLEOTIDE SEQUENCE [LARGE SCALE GENOMIC DNA]</scope>
    <source>
        <strain evidence="2 3">DIV2402</strain>
    </source>
</reference>
<evidence type="ECO:0000313" key="2">
    <source>
        <dbReference type="EMBL" id="WYJ75969.1"/>
    </source>
</evidence>
<dbReference type="EMBL" id="CP147251">
    <property type="protein sequence ID" value="WYJ75969.1"/>
    <property type="molecule type" value="Genomic_DNA"/>
</dbReference>
<evidence type="ECO:0000313" key="3">
    <source>
        <dbReference type="Proteomes" id="UP000664701"/>
    </source>
</evidence>
<dbReference type="GO" id="GO:0051301">
    <property type="term" value="P:cell division"/>
    <property type="evidence" value="ECO:0007669"/>
    <property type="project" value="UniProtKB-KW"/>
</dbReference>
<evidence type="ECO:0000256" key="1">
    <source>
        <dbReference type="SAM" id="Phobius"/>
    </source>
</evidence>